<dbReference type="KEGG" id="gpa:GPA_11170"/>
<evidence type="ECO:0000256" key="7">
    <source>
        <dbReference type="PIRSR" id="PIRSR600183-50"/>
    </source>
</evidence>
<dbReference type="CDD" id="cd06828">
    <property type="entry name" value="PLPDE_III_DapDC"/>
    <property type="match status" value="1"/>
</dbReference>
<dbReference type="PROSITE" id="PS00879">
    <property type="entry name" value="ODR_DC_2_2"/>
    <property type="match status" value="1"/>
</dbReference>
<keyword evidence="3 5" id="KW-0663">Pyridoxal phosphate</keyword>
<dbReference type="PRINTS" id="PR01179">
    <property type="entry name" value="ODADCRBXLASE"/>
</dbReference>
<dbReference type="PATRIC" id="fig|657308.3.peg.699"/>
<dbReference type="SUPFAM" id="SSF51419">
    <property type="entry name" value="PLP-binding barrel"/>
    <property type="match status" value="1"/>
</dbReference>
<comment type="pathway">
    <text evidence="5 8">Amino-acid biosynthesis; L-lysine biosynthesis via DAP pathway; L-lysine from DL-2,6-diaminopimelate: step 1/1.</text>
</comment>
<dbReference type="InterPro" id="IPR029066">
    <property type="entry name" value="PLP-binding_barrel"/>
</dbReference>
<feature type="region of interest" description="Disordered" evidence="9">
    <location>
        <begin position="1"/>
        <end position="21"/>
    </location>
</feature>
<feature type="binding site" evidence="5">
    <location>
        <position position="389"/>
    </location>
    <ligand>
        <name>substrate</name>
    </ligand>
</feature>
<evidence type="ECO:0000256" key="4">
    <source>
        <dbReference type="ARBA" id="ARBA00023239"/>
    </source>
</evidence>
<feature type="binding site" evidence="5">
    <location>
        <position position="357"/>
    </location>
    <ligand>
        <name>substrate</name>
    </ligand>
</feature>
<dbReference type="GO" id="GO:0008836">
    <property type="term" value="F:diaminopimelate decarboxylase activity"/>
    <property type="evidence" value="ECO:0007669"/>
    <property type="project" value="UniProtKB-UniRule"/>
</dbReference>
<feature type="domain" description="Orn/DAP/Arg decarboxylase 2 C-terminal" evidence="10">
    <location>
        <begin position="61"/>
        <end position="415"/>
    </location>
</feature>
<dbReference type="InterPro" id="IPR000183">
    <property type="entry name" value="Orn/DAP/Arg_de-COase"/>
</dbReference>
<comment type="function">
    <text evidence="5">Specifically catalyzes the decarboxylation of meso-diaminopimelate (meso-DAP) to L-lysine.</text>
</comment>
<dbReference type="Gene3D" id="3.20.20.10">
    <property type="entry name" value="Alanine racemase"/>
    <property type="match status" value="1"/>
</dbReference>
<dbReference type="NCBIfam" id="TIGR01048">
    <property type="entry name" value="lysA"/>
    <property type="match status" value="1"/>
</dbReference>
<evidence type="ECO:0000256" key="5">
    <source>
        <dbReference type="HAMAP-Rule" id="MF_02120"/>
    </source>
</evidence>
<dbReference type="GO" id="GO:0009089">
    <property type="term" value="P:lysine biosynthetic process via diaminopimelate"/>
    <property type="evidence" value="ECO:0007669"/>
    <property type="project" value="UniProtKB-UniRule"/>
</dbReference>
<dbReference type="FunFam" id="3.20.20.10:FF:000003">
    <property type="entry name" value="Diaminopimelate decarboxylase"/>
    <property type="match status" value="1"/>
</dbReference>
<evidence type="ECO:0000256" key="8">
    <source>
        <dbReference type="RuleBase" id="RU003738"/>
    </source>
</evidence>
<dbReference type="Proteomes" id="UP000008805">
    <property type="component" value="Chromosome"/>
</dbReference>
<feature type="binding site" evidence="5">
    <location>
        <position position="361"/>
    </location>
    <ligand>
        <name>substrate</name>
    </ligand>
</feature>
<dbReference type="Gene3D" id="2.40.37.10">
    <property type="entry name" value="Lyase, Ornithine Decarboxylase, Chain A, domain 1"/>
    <property type="match status" value="1"/>
</dbReference>
<feature type="binding site" evidence="5">
    <location>
        <position position="275"/>
    </location>
    <ligand>
        <name>pyridoxal 5'-phosphate</name>
        <dbReference type="ChEBI" id="CHEBI:597326"/>
    </ligand>
</feature>
<gene>
    <name evidence="5" type="primary">lysA</name>
    <name evidence="12" type="ORF">GPA_11170</name>
</gene>
<reference evidence="12 13" key="1">
    <citation type="submission" date="2010-03" db="EMBL/GenBank/DDBJ databases">
        <title>The genome sequence of Gordonibacter pamelaeae 7-10-1-bT.</title>
        <authorList>
            <consortium name="metaHIT consortium -- http://www.metahit.eu/"/>
            <person name="Pajon A."/>
            <person name="Turner K."/>
            <person name="Parkhill J."/>
            <person name="Timmis K."/>
            <person name="Oxley A."/>
            <person name="Wurdemann D."/>
        </authorList>
    </citation>
    <scope>NUCLEOTIDE SEQUENCE [LARGE SCALE GENOMIC DNA]</scope>
    <source>
        <strain evidence="13">7-10-1-b</strain>
    </source>
</reference>
<dbReference type="InterPro" id="IPR002986">
    <property type="entry name" value="DAP_deCOOHase_LysA"/>
</dbReference>
<dbReference type="EC" id="4.1.1.20" evidence="5 6"/>
<keyword evidence="5 8" id="KW-0457">Lysine biosynthesis</keyword>
<protein>
    <recommendedName>
        <fullName evidence="5 6">Diaminopimelate decarboxylase</fullName>
        <shortName evidence="5">DAP decarboxylase</shortName>
        <shortName evidence="5">DAPDC</shortName>
        <ecNumber evidence="5 6">4.1.1.20</ecNumber>
    </recommendedName>
</protein>
<dbReference type="Pfam" id="PF00278">
    <property type="entry name" value="Orn_DAP_Arg_deC"/>
    <property type="match status" value="1"/>
</dbReference>
<evidence type="ECO:0000256" key="6">
    <source>
        <dbReference type="NCBIfam" id="TIGR01048"/>
    </source>
</evidence>
<feature type="domain" description="Orn/DAP/Arg decarboxylase 2 N-terminal" evidence="11">
    <location>
        <begin position="73"/>
        <end position="324"/>
    </location>
</feature>
<evidence type="ECO:0000313" key="12">
    <source>
        <dbReference type="EMBL" id="CBL03815.1"/>
    </source>
</evidence>
<dbReference type="AlphaFoldDB" id="D6E7W8"/>
<dbReference type="Pfam" id="PF02784">
    <property type="entry name" value="Orn_Arg_deC_N"/>
    <property type="match status" value="1"/>
</dbReference>
<sequence>MDTKGTRMSLPAADTSKQPDNRTTMELGAVLPLTAEVRDEHLFVGGVDMVELAREQGTALYVMDERDMRTRMETYLEAFRSRYGNADVVYASKAFLNKEAARIVNEEGLCLDVSGGGELACALATGFPAERIFMHGNNKTPQELREAIQAGVGRIVIDSRIELRRISEIAGELGVEQPVYMRITPGVEADTHQYIRTGCEDSKFGFTMREDFAFKCVKDVLAAPNVRLAGLHCHIGSQIFALHSYPEAVEVMVDLMARIREAYGIELSELDMGGGLGVAYTADDKPASIDEFAETITAAVRTACAKHGMPEPRLLVEPGRSLVATAGVTLYTVGIIKTLPNIRKYVAVDGGMSDNIRTALYHADYEPVVANKAAQPRTEIVTIAGKHCESGDAVVIDMPMQRPDLGDVVAVFGTGAYNHTMSSNYNGQPRPAVVFVKDGEARVTTRRETYEDLYSRDI</sequence>
<dbReference type="InterPro" id="IPR022657">
    <property type="entry name" value="De-COase2_CS"/>
</dbReference>
<proteinExistence type="inferred from homology"/>
<organism evidence="12 13">
    <name type="scientific">Gordonibacter pamelaeae 7-10-1-b</name>
    <dbReference type="NCBI Taxonomy" id="657308"/>
    <lineage>
        <taxon>Bacteria</taxon>
        <taxon>Bacillati</taxon>
        <taxon>Actinomycetota</taxon>
        <taxon>Coriobacteriia</taxon>
        <taxon>Eggerthellales</taxon>
        <taxon>Eggerthellaceae</taxon>
        <taxon>Gordonibacter</taxon>
    </lineage>
</organism>
<evidence type="ECO:0000259" key="11">
    <source>
        <dbReference type="Pfam" id="PF02784"/>
    </source>
</evidence>
<feature type="binding site" evidence="5">
    <location>
        <position position="417"/>
    </location>
    <ligand>
        <name>pyridoxal 5'-phosphate</name>
        <dbReference type="ChEBI" id="CHEBI:597326"/>
    </ligand>
</feature>
<evidence type="ECO:0000256" key="2">
    <source>
        <dbReference type="ARBA" id="ARBA00022793"/>
    </source>
</evidence>
<comment type="similarity">
    <text evidence="5">Belongs to the Orn/Lys/Arg decarboxylase class-II family. LysA subfamily.</text>
</comment>
<comment type="cofactor">
    <cofactor evidence="1 5 7 8">
        <name>pyridoxal 5'-phosphate</name>
        <dbReference type="ChEBI" id="CHEBI:597326"/>
    </cofactor>
</comment>
<dbReference type="InterPro" id="IPR022643">
    <property type="entry name" value="De-COase2_C"/>
</dbReference>
<evidence type="ECO:0000256" key="3">
    <source>
        <dbReference type="ARBA" id="ARBA00022898"/>
    </source>
</evidence>
<keyword evidence="13" id="KW-1185">Reference proteome</keyword>
<keyword evidence="4 5" id="KW-0456">Lyase</keyword>
<dbReference type="HAMAP" id="MF_02120">
    <property type="entry name" value="LysA"/>
    <property type="match status" value="1"/>
</dbReference>
<dbReference type="PRINTS" id="PR01181">
    <property type="entry name" value="DAPDCRBXLASE"/>
</dbReference>
<dbReference type="GO" id="GO:0030170">
    <property type="term" value="F:pyridoxal phosphate binding"/>
    <property type="evidence" value="ECO:0007669"/>
    <property type="project" value="UniProtKB-UniRule"/>
</dbReference>
<feature type="binding site" evidence="5">
    <location>
        <begin position="317"/>
        <end position="320"/>
    </location>
    <ligand>
        <name>pyridoxal 5'-phosphate</name>
        <dbReference type="ChEBI" id="CHEBI:597326"/>
    </ligand>
</feature>
<dbReference type="SUPFAM" id="SSF50621">
    <property type="entry name" value="Alanine racemase C-terminal domain-like"/>
    <property type="match status" value="1"/>
</dbReference>
<feature type="binding site" evidence="5">
    <location>
        <position position="417"/>
    </location>
    <ligand>
        <name>substrate</name>
    </ligand>
</feature>
<accession>D6E7W8</accession>
<dbReference type="PANTHER" id="PTHR43727:SF2">
    <property type="entry name" value="GROUP IV DECARBOXYLASE"/>
    <property type="match status" value="1"/>
</dbReference>
<evidence type="ECO:0000256" key="1">
    <source>
        <dbReference type="ARBA" id="ARBA00001933"/>
    </source>
</evidence>
<dbReference type="HOGENOM" id="CLU_026444_0_1_11"/>
<feature type="active site" description="Proton donor" evidence="7">
    <location>
        <position position="388"/>
    </location>
</feature>
<dbReference type="UniPathway" id="UPA00034">
    <property type="reaction ID" value="UER00027"/>
</dbReference>
<comment type="catalytic activity">
    <reaction evidence="5 8">
        <text>meso-2,6-diaminopimelate + H(+) = L-lysine + CO2</text>
        <dbReference type="Rhea" id="RHEA:15101"/>
        <dbReference type="ChEBI" id="CHEBI:15378"/>
        <dbReference type="ChEBI" id="CHEBI:16526"/>
        <dbReference type="ChEBI" id="CHEBI:32551"/>
        <dbReference type="ChEBI" id="CHEBI:57791"/>
        <dbReference type="EC" id="4.1.1.20"/>
    </reaction>
</comment>
<dbReference type="InterPro" id="IPR009006">
    <property type="entry name" value="Ala_racemase/Decarboxylase_C"/>
</dbReference>
<dbReference type="PANTHER" id="PTHR43727">
    <property type="entry name" value="DIAMINOPIMELATE DECARBOXYLASE"/>
    <property type="match status" value="1"/>
</dbReference>
<keyword evidence="2 5" id="KW-0210">Decarboxylase</keyword>
<dbReference type="EMBL" id="FP929047">
    <property type="protein sequence ID" value="CBL03815.1"/>
    <property type="molecule type" value="Genomic_DNA"/>
</dbReference>
<reference evidence="12 13" key="2">
    <citation type="submission" date="2010-03" db="EMBL/GenBank/DDBJ databases">
        <authorList>
            <person name="Pajon A."/>
        </authorList>
    </citation>
    <scope>NUCLEOTIDE SEQUENCE [LARGE SCALE GENOMIC DNA]</scope>
    <source>
        <strain evidence="13">7-10-1-b</strain>
    </source>
</reference>
<feature type="modified residue" description="N6-(pyridoxal phosphate)lysine" evidence="5 7">
    <location>
        <position position="93"/>
    </location>
</feature>
<name>D6E7W8_9ACTN</name>
<evidence type="ECO:0000256" key="9">
    <source>
        <dbReference type="SAM" id="MobiDB-lite"/>
    </source>
</evidence>
<dbReference type="InterPro" id="IPR022644">
    <property type="entry name" value="De-COase2_N"/>
</dbReference>
<keyword evidence="5" id="KW-0028">Amino-acid biosynthesis</keyword>
<comment type="subunit">
    <text evidence="5">Homodimer.</text>
</comment>
<evidence type="ECO:0000313" key="13">
    <source>
        <dbReference type="Proteomes" id="UP000008805"/>
    </source>
</evidence>
<feature type="binding site" evidence="5">
    <location>
        <position position="320"/>
    </location>
    <ligand>
        <name>substrate</name>
    </ligand>
</feature>
<evidence type="ECO:0000259" key="10">
    <source>
        <dbReference type="Pfam" id="PF00278"/>
    </source>
</evidence>